<evidence type="ECO:0000313" key="3">
    <source>
        <dbReference type="Proteomes" id="UP000633365"/>
    </source>
</evidence>
<keyword evidence="3" id="KW-1185">Reference proteome</keyword>
<feature type="transmembrane region" description="Helical" evidence="1">
    <location>
        <begin position="7"/>
        <end position="26"/>
    </location>
</feature>
<dbReference type="PANTHER" id="PTHR34989:SF1">
    <property type="entry name" value="PROTEIN HDED"/>
    <property type="match status" value="1"/>
</dbReference>
<reference evidence="2" key="1">
    <citation type="submission" date="2021-01" db="EMBL/GenBank/DDBJ databases">
        <title>Genome public.</title>
        <authorList>
            <person name="Liu C."/>
            <person name="Sun Q."/>
        </authorList>
    </citation>
    <scope>NUCLEOTIDE SEQUENCE</scope>
    <source>
        <strain evidence="2">M6</strain>
    </source>
</reference>
<comment type="caution">
    <text evidence="2">The sequence shown here is derived from an EMBL/GenBank/DDBJ whole genome shotgun (WGS) entry which is preliminary data.</text>
</comment>
<proteinExistence type="predicted"/>
<dbReference type="EMBL" id="JAEQMG010000009">
    <property type="protein sequence ID" value="MBK6087091.1"/>
    <property type="molecule type" value="Genomic_DNA"/>
</dbReference>
<organism evidence="2 3">
    <name type="scientific">Ruminococcus difficilis</name>
    <dbReference type="NCBI Taxonomy" id="2763069"/>
    <lineage>
        <taxon>Bacteria</taxon>
        <taxon>Bacillati</taxon>
        <taxon>Bacillota</taxon>
        <taxon>Clostridia</taxon>
        <taxon>Eubacteriales</taxon>
        <taxon>Oscillospiraceae</taxon>
        <taxon>Ruminococcus</taxon>
    </lineage>
</organism>
<dbReference type="Proteomes" id="UP000633365">
    <property type="component" value="Unassembled WGS sequence"/>
</dbReference>
<accession>A0A934TXM4</accession>
<keyword evidence="1" id="KW-1133">Transmembrane helix</keyword>
<protein>
    <submittedName>
        <fullName evidence="2">DUF308 domain-containing protein</fullName>
    </submittedName>
</protein>
<dbReference type="RefSeq" id="WP_186833310.1">
    <property type="nucleotide sequence ID" value="NZ_JAEQMG010000009.1"/>
</dbReference>
<keyword evidence="1" id="KW-0812">Transmembrane</keyword>
<name>A0A934TXM4_9FIRM</name>
<sequence length="196" mass="21735">MNTIKNNIPIILMLLFEIAVGVFLLINPETFTTIVVICFGIFLTVVGLIYLIRYFSARKKQEESTFTLIWSIILLAIGIFTISAHGLIMSFFAFIAILYGVILLISGFIKIMGYFNSRKANQPVSAFSIISAIISVILGGVILVNPFETTHFLFMFAGIAILVSALFDIITLIFVARAGRQVIDDGYVEATVYDED</sequence>
<feature type="transmembrane region" description="Helical" evidence="1">
    <location>
        <begin position="88"/>
        <end position="112"/>
    </location>
</feature>
<dbReference type="InterPro" id="IPR052712">
    <property type="entry name" value="Acid_resist_chaperone_HdeD"/>
</dbReference>
<dbReference type="PANTHER" id="PTHR34989">
    <property type="entry name" value="PROTEIN HDED"/>
    <property type="match status" value="1"/>
</dbReference>
<evidence type="ECO:0000256" key="1">
    <source>
        <dbReference type="SAM" id="Phobius"/>
    </source>
</evidence>
<dbReference type="GO" id="GO:0005886">
    <property type="term" value="C:plasma membrane"/>
    <property type="evidence" value="ECO:0007669"/>
    <property type="project" value="TreeGrafter"/>
</dbReference>
<feature type="transmembrane region" description="Helical" evidence="1">
    <location>
        <begin position="32"/>
        <end position="52"/>
    </location>
</feature>
<keyword evidence="1" id="KW-0472">Membrane</keyword>
<dbReference type="InterPro" id="IPR005325">
    <property type="entry name" value="DUF308_memb"/>
</dbReference>
<dbReference type="AlphaFoldDB" id="A0A934TXM4"/>
<gene>
    <name evidence="2" type="ORF">JKK62_00200</name>
</gene>
<feature type="transmembrane region" description="Helical" evidence="1">
    <location>
        <begin position="153"/>
        <end position="175"/>
    </location>
</feature>
<dbReference type="Pfam" id="PF03729">
    <property type="entry name" value="DUF308"/>
    <property type="match status" value="2"/>
</dbReference>
<evidence type="ECO:0000313" key="2">
    <source>
        <dbReference type="EMBL" id="MBK6087091.1"/>
    </source>
</evidence>
<feature type="transmembrane region" description="Helical" evidence="1">
    <location>
        <begin position="64"/>
        <end position="82"/>
    </location>
</feature>
<feature type="transmembrane region" description="Helical" evidence="1">
    <location>
        <begin position="124"/>
        <end position="147"/>
    </location>
</feature>